<dbReference type="EMBL" id="HG994360">
    <property type="protein sequence ID" value="CAF2084606.1"/>
    <property type="molecule type" value="Genomic_DNA"/>
</dbReference>
<evidence type="ECO:0000313" key="3">
    <source>
        <dbReference type="Proteomes" id="UP000028999"/>
    </source>
</evidence>
<dbReference type="EMBL" id="LK035859">
    <property type="protein sequence ID" value="CDY67204.1"/>
    <property type="molecule type" value="Genomic_DNA"/>
</dbReference>
<dbReference type="Gramene" id="CDY67204">
    <property type="protein sequence ID" value="CDY67204"/>
    <property type="gene ID" value="GSBRNA2T00059753001"/>
</dbReference>
<dbReference type="SUPFAM" id="SSF81296">
    <property type="entry name" value="E set domains"/>
    <property type="match status" value="1"/>
</dbReference>
<protein>
    <submittedName>
        <fullName evidence="1">(rape) hypothetical protein</fullName>
    </submittedName>
    <submittedName>
        <fullName evidence="2">BnaA06g38570D protein</fullName>
    </submittedName>
</protein>
<evidence type="ECO:0000313" key="1">
    <source>
        <dbReference type="EMBL" id="CAF2084606.1"/>
    </source>
</evidence>
<organism evidence="2 3">
    <name type="scientific">Brassica napus</name>
    <name type="common">Rape</name>
    <dbReference type="NCBI Taxonomy" id="3708"/>
    <lineage>
        <taxon>Eukaryota</taxon>
        <taxon>Viridiplantae</taxon>
        <taxon>Streptophyta</taxon>
        <taxon>Embryophyta</taxon>
        <taxon>Tracheophyta</taxon>
        <taxon>Spermatophyta</taxon>
        <taxon>Magnoliopsida</taxon>
        <taxon>eudicotyledons</taxon>
        <taxon>Gunneridae</taxon>
        <taxon>Pentapetalae</taxon>
        <taxon>rosids</taxon>
        <taxon>malvids</taxon>
        <taxon>Brassicales</taxon>
        <taxon>Brassicaceae</taxon>
        <taxon>Brassiceae</taxon>
        <taxon>Brassica</taxon>
    </lineage>
</organism>
<name>A0A078JK81_BRANA</name>
<reference evidence="2" key="2">
    <citation type="submission" date="2014-06" db="EMBL/GenBank/DDBJ databases">
        <authorList>
            <person name="Genoscope - CEA"/>
        </authorList>
    </citation>
    <scope>NUCLEOTIDE SEQUENCE</scope>
</reference>
<sequence>ACGSGTLRFCSSLTSQRRDAKRKTLKPYLIFEAEAGEKSYTLYLMCDSYLGCDHEYSFSVDVKESGTGDHMEE</sequence>
<dbReference type="Proteomes" id="UP000028999">
    <property type="component" value="Unassembled WGS sequence"/>
</dbReference>
<reference evidence="1" key="3">
    <citation type="submission" date="2021-01" db="EMBL/GenBank/DDBJ databases">
        <authorList>
            <consortium name="Genoscope - CEA"/>
            <person name="William W."/>
        </authorList>
    </citation>
    <scope>NUCLEOTIDE SEQUENCE</scope>
</reference>
<feature type="non-terminal residue" evidence="2">
    <location>
        <position position="1"/>
    </location>
</feature>
<dbReference type="STRING" id="3708.A0A078JK81"/>
<gene>
    <name evidence="2" type="primary">BnaA06g38570D</name>
    <name evidence="1" type="ORF">DARMORV10_A06P16950.1</name>
    <name evidence="2" type="ORF">GSBRNA2T00059753001</name>
</gene>
<dbReference type="InterPro" id="IPR035892">
    <property type="entry name" value="C2_domain_sf"/>
</dbReference>
<proteinExistence type="predicted"/>
<dbReference type="Gene3D" id="2.60.40.150">
    <property type="entry name" value="C2 domain"/>
    <property type="match status" value="1"/>
</dbReference>
<dbReference type="InterPro" id="IPR014756">
    <property type="entry name" value="Ig_E-set"/>
</dbReference>
<keyword evidence="3" id="KW-1185">Reference proteome</keyword>
<dbReference type="PaxDb" id="3708-A0A078JK81"/>
<evidence type="ECO:0000313" key="2">
    <source>
        <dbReference type="EMBL" id="CDY67204.1"/>
    </source>
</evidence>
<dbReference type="Proteomes" id="UP001295469">
    <property type="component" value="Chromosome A06"/>
</dbReference>
<reference evidence="2 3" key="1">
    <citation type="journal article" date="2014" name="Science">
        <title>Plant genetics. Early allopolyploid evolution in the post-Neolithic Brassica napus oilseed genome.</title>
        <authorList>
            <person name="Chalhoub B."/>
            <person name="Denoeud F."/>
            <person name="Liu S."/>
            <person name="Parkin I.A."/>
            <person name="Tang H."/>
            <person name="Wang X."/>
            <person name="Chiquet J."/>
            <person name="Belcram H."/>
            <person name="Tong C."/>
            <person name="Samans B."/>
            <person name="Correa M."/>
            <person name="Da Silva C."/>
            <person name="Just J."/>
            <person name="Falentin C."/>
            <person name="Koh C.S."/>
            <person name="Le Clainche I."/>
            <person name="Bernard M."/>
            <person name="Bento P."/>
            <person name="Noel B."/>
            <person name="Labadie K."/>
            <person name="Alberti A."/>
            <person name="Charles M."/>
            <person name="Arnaud D."/>
            <person name="Guo H."/>
            <person name="Daviaud C."/>
            <person name="Alamery S."/>
            <person name="Jabbari K."/>
            <person name="Zhao M."/>
            <person name="Edger P.P."/>
            <person name="Chelaifa H."/>
            <person name="Tack D."/>
            <person name="Lassalle G."/>
            <person name="Mestiri I."/>
            <person name="Schnel N."/>
            <person name="Le Paslier M.C."/>
            <person name="Fan G."/>
            <person name="Renault V."/>
            <person name="Bayer P.E."/>
            <person name="Golicz A.A."/>
            <person name="Manoli S."/>
            <person name="Lee T.H."/>
            <person name="Thi V.H."/>
            <person name="Chalabi S."/>
            <person name="Hu Q."/>
            <person name="Fan C."/>
            <person name="Tollenaere R."/>
            <person name="Lu Y."/>
            <person name="Battail C."/>
            <person name="Shen J."/>
            <person name="Sidebottom C.H."/>
            <person name="Wang X."/>
            <person name="Canaguier A."/>
            <person name="Chauveau A."/>
            <person name="Berard A."/>
            <person name="Deniot G."/>
            <person name="Guan M."/>
            <person name="Liu Z."/>
            <person name="Sun F."/>
            <person name="Lim Y.P."/>
            <person name="Lyons E."/>
            <person name="Town C.D."/>
            <person name="Bancroft I."/>
            <person name="Wang X."/>
            <person name="Meng J."/>
            <person name="Ma J."/>
            <person name="Pires J.C."/>
            <person name="King G.J."/>
            <person name="Brunel D."/>
            <person name="Delourme R."/>
            <person name="Renard M."/>
            <person name="Aury J.M."/>
            <person name="Adams K.L."/>
            <person name="Batley J."/>
            <person name="Snowdon R.J."/>
            <person name="Tost J."/>
            <person name="Edwards D."/>
            <person name="Zhou Y."/>
            <person name="Hua W."/>
            <person name="Sharpe A.G."/>
            <person name="Paterson A.H."/>
            <person name="Guan C."/>
            <person name="Wincker P."/>
        </authorList>
    </citation>
    <scope>NUCLEOTIDE SEQUENCE [LARGE SCALE GENOMIC DNA]</scope>
    <source>
        <strain evidence="3">cv. Darmor-bzh</strain>
    </source>
</reference>
<accession>A0A078JK81</accession>
<dbReference type="AlphaFoldDB" id="A0A078JK81"/>